<name>A0A4Z2G3V3_9TELE</name>
<gene>
    <name evidence="2" type="ORF">EYF80_042570</name>
</gene>
<evidence type="ECO:0000256" key="1">
    <source>
        <dbReference type="SAM" id="MobiDB-lite"/>
    </source>
</evidence>
<accession>A0A4Z2G3V3</accession>
<dbReference type="EMBL" id="SRLO01000752">
    <property type="protein sequence ID" value="TNN47222.1"/>
    <property type="molecule type" value="Genomic_DNA"/>
</dbReference>
<dbReference type="Proteomes" id="UP000314294">
    <property type="component" value="Unassembled WGS sequence"/>
</dbReference>
<evidence type="ECO:0000313" key="2">
    <source>
        <dbReference type="EMBL" id="TNN47222.1"/>
    </source>
</evidence>
<organism evidence="2 3">
    <name type="scientific">Liparis tanakae</name>
    <name type="common">Tanaka's snailfish</name>
    <dbReference type="NCBI Taxonomy" id="230148"/>
    <lineage>
        <taxon>Eukaryota</taxon>
        <taxon>Metazoa</taxon>
        <taxon>Chordata</taxon>
        <taxon>Craniata</taxon>
        <taxon>Vertebrata</taxon>
        <taxon>Euteleostomi</taxon>
        <taxon>Actinopterygii</taxon>
        <taxon>Neopterygii</taxon>
        <taxon>Teleostei</taxon>
        <taxon>Neoteleostei</taxon>
        <taxon>Acanthomorphata</taxon>
        <taxon>Eupercaria</taxon>
        <taxon>Perciformes</taxon>
        <taxon>Cottioidei</taxon>
        <taxon>Cottales</taxon>
        <taxon>Liparidae</taxon>
        <taxon>Liparis</taxon>
    </lineage>
</organism>
<feature type="region of interest" description="Disordered" evidence="1">
    <location>
        <begin position="1"/>
        <end position="44"/>
    </location>
</feature>
<keyword evidence="3" id="KW-1185">Reference proteome</keyword>
<sequence length="148" mass="15629">MSVRLELGLSDAASDSPEAVAGGQRGPGARPPSHSAMVEDEGRAKGLHQEAAVGQMDGLREETLGNVVLNSGVEAAVEQLLWGVNLLQEPLGLNHLLCRRQPSLRTEPFPQTCGGHGEVQRTGGTSQRHAPHGSQCGLTRLISARRNS</sequence>
<feature type="region of interest" description="Disordered" evidence="1">
    <location>
        <begin position="109"/>
        <end position="134"/>
    </location>
</feature>
<evidence type="ECO:0000313" key="3">
    <source>
        <dbReference type="Proteomes" id="UP000314294"/>
    </source>
</evidence>
<dbReference type="AlphaFoldDB" id="A0A4Z2G3V3"/>
<proteinExistence type="predicted"/>
<reference evidence="2 3" key="1">
    <citation type="submission" date="2019-03" db="EMBL/GenBank/DDBJ databases">
        <title>First draft genome of Liparis tanakae, snailfish: a comprehensive survey of snailfish specific genes.</title>
        <authorList>
            <person name="Kim W."/>
            <person name="Song I."/>
            <person name="Jeong J.-H."/>
            <person name="Kim D."/>
            <person name="Kim S."/>
            <person name="Ryu S."/>
            <person name="Song J.Y."/>
            <person name="Lee S.K."/>
        </authorList>
    </citation>
    <scope>NUCLEOTIDE SEQUENCE [LARGE SCALE GENOMIC DNA]</scope>
    <source>
        <tissue evidence="2">Muscle</tissue>
    </source>
</reference>
<comment type="caution">
    <text evidence="2">The sequence shown here is derived from an EMBL/GenBank/DDBJ whole genome shotgun (WGS) entry which is preliminary data.</text>
</comment>
<protein>
    <submittedName>
        <fullName evidence="2">Uncharacterized protein</fullName>
    </submittedName>
</protein>